<evidence type="ECO:0000256" key="3">
    <source>
        <dbReference type="ARBA" id="ARBA00023163"/>
    </source>
</evidence>
<keyword evidence="3" id="KW-0804">Transcription</keyword>
<dbReference type="InterPro" id="IPR016032">
    <property type="entry name" value="Sig_transdc_resp-reg_C-effctor"/>
</dbReference>
<dbReference type="GO" id="GO:0006355">
    <property type="term" value="P:regulation of DNA-templated transcription"/>
    <property type="evidence" value="ECO:0007669"/>
    <property type="project" value="InterPro"/>
</dbReference>
<feature type="domain" description="HTH luxR-type" evidence="4">
    <location>
        <begin position="184"/>
        <end position="249"/>
    </location>
</feature>
<dbReference type="InterPro" id="IPR000792">
    <property type="entry name" value="Tscrpt_reg_LuxR_C"/>
</dbReference>
<dbReference type="EMBL" id="CAFBLS010000130">
    <property type="protein sequence ID" value="CAB4878727.1"/>
    <property type="molecule type" value="Genomic_DNA"/>
</dbReference>
<evidence type="ECO:0000256" key="2">
    <source>
        <dbReference type="ARBA" id="ARBA00023125"/>
    </source>
</evidence>
<gene>
    <name evidence="5" type="ORF">UFOPK3402_01107</name>
</gene>
<reference evidence="5" key="1">
    <citation type="submission" date="2020-05" db="EMBL/GenBank/DDBJ databases">
        <authorList>
            <person name="Chiriac C."/>
            <person name="Salcher M."/>
            <person name="Ghai R."/>
            <person name="Kavagutti S V."/>
        </authorList>
    </citation>
    <scope>NUCLEOTIDE SEQUENCE</scope>
</reference>
<evidence type="ECO:0000313" key="5">
    <source>
        <dbReference type="EMBL" id="CAB4878727.1"/>
    </source>
</evidence>
<proteinExistence type="predicted"/>
<dbReference type="Gene3D" id="1.10.10.10">
    <property type="entry name" value="Winged helix-like DNA-binding domain superfamily/Winged helix DNA-binding domain"/>
    <property type="match status" value="1"/>
</dbReference>
<dbReference type="SMART" id="SM00421">
    <property type="entry name" value="HTH_LUXR"/>
    <property type="match status" value="1"/>
</dbReference>
<keyword evidence="1" id="KW-0805">Transcription regulation</keyword>
<evidence type="ECO:0000256" key="1">
    <source>
        <dbReference type="ARBA" id="ARBA00023015"/>
    </source>
</evidence>
<dbReference type="PANTHER" id="PTHR44688">
    <property type="entry name" value="DNA-BINDING TRANSCRIPTIONAL ACTIVATOR DEVR_DOSR"/>
    <property type="match status" value="1"/>
</dbReference>
<dbReference type="Pfam" id="PF00196">
    <property type="entry name" value="GerE"/>
    <property type="match status" value="1"/>
</dbReference>
<organism evidence="5">
    <name type="scientific">freshwater metagenome</name>
    <dbReference type="NCBI Taxonomy" id="449393"/>
    <lineage>
        <taxon>unclassified sequences</taxon>
        <taxon>metagenomes</taxon>
        <taxon>ecological metagenomes</taxon>
    </lineage>
</organism>
<dbReference type="Gene3D" id="3.30.450.40">
    <property type="match status" value="1"/>
</dbReference>
<dbReference type="SUPFAM" id="SSF55781">
    <property type="entry name" value="GAF domain-like"/>
    <property type="match status" value="1"/>
</dbReference>
<dbReference type="PANTHER" id="PTHR44688:SF16">
    <property type="entry name" value="DNA-BINDING TRANSCRIPTIONAL ACTIVATOR DEVR_DOSR"/>
    <property type="match status" value="1"/>
</dbReference>
<dbReference type="AlphaFoldDB" id="A0A6J7E6Q3"/>
<dbReference type="SUPFAM" id="SSF46894">
    <property type="entry name" value="C-terminal effector domain of the bipartite response regulators"/>
    <property type="match status" value="1"/>
</dbReference>
<keyword evidence="2" id="KW-0238">DNA-binding</keyword>
<dbReference type="PROSITE" id="PS50043">
    <property type="entry name" value="HTH_LUXR_2"/>
    <property type="match status" value="1"/>
</dbReference>
<dbReference type="CDD" id="cd06170">
    <property type="entry name" value="LuxR_C_like"/>
    <property type="match status" value="1"/>
</dbReference>
<dbReference type="PRINTS" id="PR00038">
    <property type="entry name" value="HTHLUXR"/>
</dbReference>
<dbReference type="InterPro" id="IPR029016">
    <property type="entry name" value="GAF-like_dom_sf"/>
</dbReference>
<dbReference type="GO" id="GO:0003677">
    <property type="term" value="F:DNA binding"/>
    <property type="evidence" value="ECO:0007669"/>
    <property type="project" value="UniProtKB-KW"/>
</dbReference>
<evidence type="ECO:0000259" key="4">
    <source>
        <dbReference type="PROSITE" id="PS50043"/>
    </source>
</evidence>
<accession>A0A6J7E6Q3</accession>
<sequence length="253" mass="27654">MSELTSASLSHFLRFLSAAPDGKAVAEAIVDGPLVPLGGHATTIFTSNGNGDLVLDGDHGVSPELIERFHTFSINSPFSMCQAFRQASVVDSTDAEADVWFGDYDRELLTGSLKAPDGEHLRLTSVPIVSKGRCIGVWNVHSPAGQVFDREQQVHLDAVSAAIGMWLTIRDADRRLSSSPRRERLSPHARITDRQLEVLQMLAQGKTNLQISRRLGFSDSTVKKDVQQIMAFLNVHDRESAVAKGRELGLVEP</sequence>
<protein>
    <submittedName>
        <fullName evidence="5">Unannotated protein</fullName>
    </submittedName>
</protein>
<name>A0A6J7E6Q3_9ZZZZ</name>
<dbReference type="InterPro" id="IPR036388">
    <property type="entry name" value="WH-like_DNA-bd_sf"/>
</dbReference>